<evidence type="ECO:0000259" key="1">
    <source>
        <dbReference type="Pfam" id="PF08242"/>
    </source>
</evidence>
<gene>
    <name evidence="2" type="ORF">HPB51_027942</name>
</gene>
<dbReference type="PANTHER" id="PTHR43464:SF23">
    <property type="entry name" value="JUVENILE HORMONE ACID O-METHYLTRANSFERASE"/>
    <property type="match status" value="1"/>
</dbReference>
<organism evidence="2 3">
    <name type="scientific">Rhipicephalus microplus</name>
    <name type="common">Cattle tick</name>
    <name type="synonym">Boophilus microplus</name>
    <dbReference type="NCBI Taxonomy" id="6941"/>
    <lineage>
        <taxon>Eukaryota</taxon>
        <taxon>Metazoa</taxon>
        <taxon>Ecdysozoa</taxon>
        <taxon>Arthropoda</taxon>
        <taxon>Chelicerata</taxon>
        <taxon>Arachnida</taxon>
        <taxon>Acari</taxon>
        <taxon>Parasitiformes</taxon>
        <taxon>Ixodida</taxon>
        <taxon>Ixodoidea</taxon>
        <taxon>Ixodidae</taxon>
        <taxon>Rhipicephalinae</taxon>
        <taxon>Rhipicephalus</taxon>
        <taxon>Boophilus</taxon>
    </lineage>
</organism>
<dbReference type="InterPro" id="IPR013217">
    <property type="entry name" value="Methyltransf_12"/>
</dbReference>
<accession>A0A9J6CYQ8</accession>
<evidence type="ECO:0000313" key="3">
    <source>
        <dbReference type="Proteomes" id="UP000821866"/>
    </source>
</evidence>
<dbReference type="Proteomes" id="UP000821866">
    <property type="component" value="Unassembled WGS sequence"/>
</dbReference>
<reference evidence="2" key="2">
    <citation type="submission" date="2021-09" db="EMBL/GenBank/DDBJ databases">
        <authorList>
            <person name="Jia N."/>
            <person name="Wang J."/>
            <person name="Shi W."/>
            <person name="Du L."/>
            <person name="Sun Y."/>
            <person name="Zhan W."/>
            <person name="Jiang J."/>
            <person name="Wang Q."/>
            <person name="Zhang B."/>
            <person name="Ji P."/>
            <person name="Sakyi L.B."/>
            <person name="Cui X."/>
            <person name="Yuan T."/>
            <person name="Jiang B."/>
            <person name="Yang W."/>
            <person name="Lam T.T.-Y."/>
            <person name="Chang Q."/>
            <person name="Ding S."/>
            <person name="Wang X."/>
            <person name="Zhu J."/>
            <person name="Ruan X."/>
            <person name="Zhao L."/>
            <person name="Wei J."/>
            <person name="Que T."/>
            <person name="Du C."/>
            <person name="Cheng J."/>
            <person name="Dai P."/>
            <person name="Han X."/>
            <person name="Huang E."/>
            <person name="Gao Y."/>
            <person name="Liu J."/>
            <person name="Shao H."/>
            <person name="Ye R."/>
            <person name="Li L."/>
            <person name="Wei W."/>
            <person name="Wang X."/>
            <person name="Wang C."/>
            <person name="Huo Q."/>
            <person name="Li W."/>
            <person name="Guo W."/>
            <person name="Chen H."/>
            <person name="Chen S."/>
            <person name="Zhou L."/>
            <person name="Zhou L."/>
            <person name="Ni X."/>
            <person name="Tian J."/>
            <person name="Zhou Y."/>
            <person name="Sheng Y."/>
            <person name="Liu T."/>
            <person name="Pan Y."/>
            <person name="Xia L."/>
            <person name="Li J."/>
            <person name="Zhao F."/>
            <person name="Cao W."/>
        </authorList>
    </citation>
    <scope>NUCLEOTIDE SEQUENCE</scope>
    <source>
        <strain evidence="2">Rmic-2018</strain>
        <tissue evidence="2">Larvae</tissue>
    </source>
</reference>
<sequence>MTPIDAERSTDHGCLILVEPTTSGMFPVAAPLKNISAALLGQLSQCARKSASCPKSTKVPLRELLAELHSRNIEVSSVKAPRFRAGQYAHNNRLQRKDSNFVLDFCQPTFLQGCHEKMQFLDVGCGTGDFTRDCLLPRCLPCRRIVATDWSQDMIDYAKRYSAHVKIDYQQLDISADVTDFLGRNGLFHRVYSFYCLHWVKNQDAALKNISSLLTPGGECLLLFPASNPATAGWQLLAKMDRWTKYSEQLLAYIAPCEYMEDKQEQIDYMRFLLNDAGLSPSIFAIPRLATFDGWTEADIIGLHMSIVPINQLVTDDERKQLRDDVTAIVRKLHGPQTDPSRFRMYIIKASKSKS</sequence>
<dbReference type="Gene3D" id="3.40.50.150">
    <property type="entry name" value="Vaccinia Virus protein VP39"/>
    <property type="match status" value="1"/>
</dbReference>
<feature type="domain" description="Methyltransferase type 12" evidence="1">
    <location>
        <begin position="121"/>
        <end position="219"/>
    </location>
</feature>
<dbReference type="EMBL" id="JABSTU010004549">
    <property type="protein sequence ID" value="KAH7958074.1"/>
    <property type="molecule type" value="Genomic_DNA"/>
</dbReference>
<dbReference type="AlphaFoldDB" id="A0A9J6CYQ8"/>
<dbReference type="PANTHER" id="PTHR43464">
    <property type="entry name" value="METHYLTRANSFERASE"/>
    <property type="match status" value="1"/>
</dbReference>
<protein>
    <recommendedName>
        <fullName evidence="1">Methyltransferase type 12 domain-containing protein</fullName>
    </recommendedName>
</protein>
<evidence type="ECO:0000313" key="2">
    <source>
        <dbReference type="EMBL" id="KAH7958074.1"/>
    </source>
</evidence>
<reference evidence="2" key="1">
    <citation type="journal article" date="2020" name="Cell">
        <title>Large-Scale Comparative Analyses of Tick Genomes Elucidate Their Genetic Diversity and Vector Capacities.</title>
        <authorList>
            <consortium name="Tick Genome and Microbiome Consortium (TIGMIC)"/>
            <person name="Jia N."/>
            <person name="Wang J."/>
            <person name="Shi W."/>
            <person name="Du L."/>
            <person name="Sun Y."/>
            <person name="Zhan W."/>
            <person name="Jiang J.F."/>
            <person name="Wang Q."/>
            <person name="Zhang B."/>
            <person name="Ji P."/>
            <person name="Bell-Sakyi L."/>
            <person name="Cui X.M."/>
            <person name="Yuan T.T."/>
            <person name="Jiang B.G."/>
            <person name="Yang W.F."/>
            <person name="Lam T.T."/>
            <person name="Chang Q.C."/>
            <person name="Ding S.J."/>
            <person name="Wang X.J."/>
            <person name="Zhu J.G."/>
            <person name="Ruan X.D."/>
            <person name="Zhao L."/>
            <person name="Wei J.T."/>
            <person name="Ye R.Z."/>
            <person name="Que T.C."/>
            <person name="Du C.H."/>
            <person name="Zhou Y.H."/>
            <person name="Cheng J.X."/>
            <person name="Dai P.F."/>
            <person name="Guo W.B."/>
            <person name="Han X.H."/>
            <person name="Huang E.J."/>
            <person name="Li L.F."/>
            <person name="Wei W."/>
            <person name="Gao Y.C."/>
            <person name="Liu J.Z."/>
            <person name="Shao H.Z."/>
            <person name="Wang X."/>
            <person name="Wang C.C."/>
            <person name="Yang T.C."/>
            <person name="Huo Q.B."/>
            <person name="Li W."/>
            <person name="Chen H.Y."/>
            <person name="Chen S.E."/>
            <person name="Zhou L.G."/>
            <person name="Ni X.B."/>
            <person name="Tian J.H."/>
            <person name="Sheng Y."/>
            <person name="Liu T."/>
            <person name="Pan Y.S."/>
            <person name="Xia L.Y."/>
            <person name="Li J."/>
            <person name="Zhao F."/>
            <person name="Cao W.C."/>
        </authorList>
    </citation>
    <scope>NUCLEOTIDE SEQUENCE</scope>
    <source>
        <strain evidence="2">Rmic-2018</strain>
    </source>
</reference>
<dbReference type="CDD" id="cd02440">
    <property type="entry name" value="AdoMet_MTases"/>
    <property type="match status" value="1"/>
</dbReference>
<name>A0A9J6CYQ8_RHIMP</name>
<dbReference type="Pfam" id="PF08242">
    <property type="entry name" value="Methyltransf_12"/>
    <property type="match status" value="1"/>
</dbReference>
<dbReference type="SUPFAM" id="SSF53335">
    <property type="entry name" value="S-adenosyl-L-methionine-dependent methyltransferases"/>
    <property type="match status" value="1"/>
</dbReference>
<keyword evidence="3" id="KW-1185">Reference proteome</keyword>
<dbReference type="VEuPathDB" id="VectorBase:LOC119165199"/>
<dbReference type="InterPro" id="IPR029063">
    <property type="entry name" value="SAM-dependent_MTases_sf"/>
</dbReference>
<dbReference type="GO" id="GO:0010420">
    <property type="term" value="F:polyprenyldihydroxybenzoate methyltransferase activity"/>
    <property type="evidence" value="ECO:0007669"/>
    <property type="project" value="TreeGrafter"/>
</dbReference>
<proteinExistence type="predicted"/>
<comment type="caution">
    <text evidence="2">The sequence shown here is derived from an EMBL/GenBank/DDBJ whole genome shotgun (WGS) entry which is preliminary data.</text>
</comment>